<dbReference type="Proteomes" id="UP000824120">
    <property type="component" value="Chromosome 12"/>
</dbReference>
<dbReference type="Pfam" id="PF13966">
    <property type="entry name" value="zf-RVT"/>
    <property type="match status" value="1"/>
</dbReference>
<feature type="domain" description="Reverse transcriptase zinc-binding" evidence="1">
    <location>
        <begin position="1"/>
        <end position="53"/>
    </location>
</feature>
<keyword evidence="3" id="KW-1185">Reference proteome</keyword>
<evidence type="ECO:0000313" key="3">
    <source>
        <dbReference type="Proteomes" id="UP000824120"/>
    </source>
</evidence>
<sequence length="128" mass="15536">MYKKLRGEYIKVPWRRMTCNNQGNPKWIFALYLAIQRRLYTRDRLEKWGSQVKVSNGWNEELTWAVEHASNKTIQAEVYRMTLAATIYYIWQERNMELITRAIIQDIHCRANMLPRFICFMQKLNFDP</sequence>
<gene>
    <name evidence="2" type="ORF">H5410_062751</name>
</gene>
<comment type="caution">
    <text evidence="2">The sequence shown here is derived from an EMBL/GenBank/DDBJ whole genome shotgun (WGS) entry which is preliminary data.</text>
</comment>
<accession>A0A9J5WBI1</accession>
<dbReference type="OrthoDB" id="1303352at2759"/>
<protein>
    <recommendedName>
        <fullName evidence="1">Reverse transcriptase zinc-binding domain-containing protein</fullName>
    </recommendedName>
</protein>
<evidence type="ECO:0000313" key="2">
    <source>
        <dbReference type="EMBL" id="KAG5572985.1"/>
    </source>
</evidence>
<name>A0A9J5WBI1_SOLCO</name>
<evidence type="ECO:0000259" key="1">
    <source>
        <dbReference type="Pfam" id="PF13966"/>
    </source>
</evidence>
<proteinExistence type="predicted"/>
<dbReference type="EMBL" id="JACXVP010000012">
    <property type="protein sequence ID" value="KAG5572985.1"/>
    <property type="molecule type" value="Genomic_DNA"/>
</dbReference>
<dbReference type="AlphaFoldDB" id="A0A9J5WBI1"/>
<organism evidence="2 3">
    <name type="scientific">Solanum commersonii</name>
    <name type="common">Commerson's wild potato</name>
    <name type="synonym">Commerson's nightshade</name>
    <dbReference type="NCBI Taxonomy" id="4109"/>
    <lineage>
        <taxon>Eukaryota</taxon>
        <taxon>Viridiplantae</taxon>
        <taxon>Streptophyta</taxon>
        <taxon>Embryophyta</taxon>
        <taxon>Tracheophyta</taxon>
        <taxon>Spermatophyta</taxon>
        <taxon>Magnoliopsida</taxon>
        <taxon>eudicotyledons</taxon>
        <taxon>Gunneridae</taxon>
        <taxon>Pentapetalae</taxon>
        <taxon>asterids</taxon>
        <taxon>lamiids</taxon>
        <taxon>Solanales</taxon>
        <taxon>Solanaceae</taxon>
        <taxon>Solanoideae</taxon>
        <taxon>Solaneae</taxon>
        <taxon>Solanum</taxon>
    </lineage>
</organism>
<reference evidence="2 3" key="1">
    <citation type="submission" date="2020-09" db="EMBL/GenBank/DDBJ databases">
        <title>De no assembly of potato wild relative species, Solanum commersonii.</title>
        <authorList>
            <person name="Cho K."/>
        </authorList>
    </citation>
    <scope>NUCLEOTIDE SEQUENCE [LARGE SCALE GENOMIC DNA]</scope>
    <source>
        <strain evidence="2">LZ3.2</strain>
        <tissue evidence="2">Leaf</tissue>
    </source>
</reference>
<dbReference type="InterPro" id="IPR026960">
    <property type="entry name" value="RVT-Znf"/>
</dbReference>